<keyword evidence="5" id="KW-0012">Acyltransferase</keyword>
<evidence type="ECO:0000256" key="6">
    <source>
        <dbReference type="ARBA" id="ARBA00049486"/>
    </source>
</evidence>
<dbReference type="EC" id="2.3.1.30" evidence="2"/>
<dbReference type="AlphaFoldDB" id="A0A7X2PAE2"/>
<comment type="catalytic activity">
    <reaction evidence="6">
        <text>L-serine + acetyl-CoA = O-acetyl-L-serine + CoA</text>
        <dbReference type="Rhea" id="RHEA:24560"/>
        <dbReference type="ChEBI" id="CHEBI:33384"/>
        <dbReference type="ChEBI" id="CHEBI:57287"/>
        <dbReference type="ChEBI" id="CHEBI:57288"/>
        <dbReference type="ChEBI" id="CHEBI:58340"/>
        <dbReference type="EC" id="2.3.1.30"/>
    </reaction>
</comment>
<proteinExistence type="inferred from homology"/>
<dbReference type="EMBL" id="VUNN01000001">
    <property type="protein sequence ID" value="MSU05280.1"/>
    <property type="molecule type" value="Genomic_DNA"/>
</dbReference>
<protein>
    <recommendedName>
        <fullName evidence="2">serine O-acetyltransferase</fullName>
        <ecNumber evidence="2">2.3.1.30</ecNumber>
    </recommendedName>
</protein>
<evidence type="ECO:0000256" key="2">
    <source>
        <dbReference type="ARBA" id="ARBA00013266"/>
    </source>
</evidence>
<dbReference type="GO" id="GO:0008652">
    <property type="term" value="P:amino acid biosynthetic process"/>
    <property type="evidence" value="ECO:0007669"/>
    <property type="project" value="UniProtKB-KW"/>
</dbReference>
<gene>
    <name evidence="7" type="ORF">FYJ80_00565</name>
</gene>
<dbReference type="InterPro" id="IPR053376">
    <property type="entry name" value="Serine_acetyltransferase"/>
</dbReference>
<name>A0A7X2PAE2_9SPIO</name>
<dbReference type="RefSeq" id="WP_154424181.1">
    <property type="nucleotide sequence ID" value="NZ_VUNN01000001.1"/>
</dbReference>
<organism evidence="7 8">
    <name type="scientific">Bullifex porci</name>
    <dbReference type="NCBI Taxonomy" id="2606638"/>
    <lineage>
        <taxon>Bacteria</taxon>
        <taxon>Pseudomonadati</taxon>
        <taxon>Spirochaetota</taxon>
        <taxon>Spirochaetia</taxon>
        <taxon>Spirochaetales</taxon>
        <taxon>Spirochaetaceae</taxon>
        <taxon>Bullifex</taxon>
    </lineage>
</organism>
<dbReference type="InterPro" id="IPR001451">
    <property type="entry name" value="Hexapep"/>
</dbReference>
<keyword evidence="3" id="KW-0028">Amino-acid biosynthesis</keyword>
<dbReference type="Gene3D" id="1.10.3130.10">
    <property type="entry name" value="serine acetyltransferase, domain 1"/>
    <property type="match status" value="1"/>
</dbReference>
<dbReference type="Pfam" id="PF00132">
    <property type="entry name" value="Hexapep"/>
    <property type="match status" value="1"/>
</dbReference>
<dbReference type="InterPro" id="IPR042122">
    <property type="entry name" value="Ser_AcTrfase_N_sf"/>
</dbReference>
<evidence type="ECO:0000313" key="8">
    <source>
        <dbReference type="Proteomes" id="UP000460549"/>
    </source>
</evidence>
<evidence type="ECO:0000256" key="5">
    <source>
        <dbReference type="ARBA" id="ARBA00023315"/>
    </source>
</evidence>
<comment type="caution">
    <text evidence="7">The sequence shown here is derived from an EMBL/GenBank/DDBJ whole genome shotgun (WGS) entry which is preliminary data.</text>
</comment>
<dbReference type="PANTHER" id="PTHR42811">
    <property type="entry name" value="SERINE ACETYLTRANSFERASE"/>
    <property type="match status" value="1"/>
</dbReference>
<dbReference type="NCBIfam" id="NF041874">
    <property type="entry name" value="EPS_EpsC"/>
    <property type="match status" value="1"/>
</dbReference>
<dbReference type="Gene3D" id="2.160.10.10">
    <property type="entry name" value="Hexapeptide repeat proteins"/>
    <property type="match status" value="1"/>
</dbReference>
<accession>A0A7X2PAE2</accession>
<comment type="similarity">
    <text evidence="1">Belongs to the transferase hexapeptide repeat family.</text>
</comment>
<evidence type="ECO:0000256" key="1">
    <source>
        <dbReference type="ARBA" id="ARBA00007274"/>
    </source>
</evidence>
<dbReference type="GO" id="GO:0009001">
    <property type="term" value="F:serine O-acetyltransferase activity"/>
    <property type="evidence" value="ECO:0007669"/>
    <property type="project" value="UniProtKB-EC"/>
</dbReference>
<sequence>MNVERYICNYLASFDRVKRVHHFQGLTALPRMEDVATLIKSLMELLFPGRAKESCCETLECVIKAEMERFSSILEEEALLALLYEGLSQEEAKKRVEEIVDIVLTELPNIRTLIKKDAEAGFKGDPAARSQHEIILCYPALKVLAVHRVAHLLFTEKLPLVPRMMNELMHRETGIDIHPGAQIGESFFIDHGTGVVIGETTVIGNNVKIYQGVTLGALSFPKDGCGMLLKGAKRHPTIGNNVTIYANATILGDITIGDNTTIGSSTWIKTSIPANSRVMIPDPEIIITERIKRQPS</sequence>
<keyword evidence="8" id="KW-1185">Reference proteome</keyword>
<dbReference type="Proteomes" id="UP000460549">
    <property type="component" value="Unassembled WGS sequence"/>
</dbReference>
<evidence type="ECO:0000256" key="4">
    <source>
        <dbReference type="ARBA" id="ARBA00022679"/>
    </source>
</evidence>
<dbReference type="CDD" id="cd03354">
    <property type="entry name" value="LbH_SAT"/>
    <property type="match status" value="1"/>
</dbReference>
<dbReference type="SUPFAM" id="SSF51161">
    <property type="entry name" value="Trimeric LpxA-like enzymes"/>
    <property type="match status" value="1"/>
</dbReference>
<reference evidence="7 8" key="1">
    <citation type="submission" date="2019-08" db="EMBL/GenBank/DDBJ databases">
        <title>In-depth cultivation of the pig gut microbiome towards novel bacterial diversity and tailored functional studies.</title>
        <authorList>
            <person name="Wylensek D."/>
            <person name="Hitch T.C.A."/>
            <person name="Clavel T."/>
        </authorList>
    </citation>
    <scope>NUCLEOTIDE SEQUENCE [LARGE SCALE GENOMIC DNA]</scope>
    <source>
        <strain evidence="7 8">NM-380-WT-3C1</strain>
    </source>
</reference>
<evidence type="ECO:0000313" key="7">
    <source>
        <dbReference type="EMBL" id="MSU05280.1"/>
    </source>
</evidence>
<evidence type="ECO:0000256" key="3">
    <source>
        <dbReference type="ARBA" id="ARBA00022605"/>
    </source>
</evidence>
<dbReference type="InterPro" id="IPR045304">
    <property type="entry name" value="LbH_SAT"/>
</dbReference>
<keyword evidence="4 7" id="KW-0808">Transferase</keyword>
<dbReference type="InterPro" id="IPR011004">
    <property type="entry name" value="Trimer_LpxA-like_sf"/>
</dbReference>